<evidence type="ECO:0000313" key="1">
    <source>
        <dbReference type="EMBL" id="GJT15987.1"/>
    </source>
</evidence>
<keyword evidence="2" id="KW-1185">Reference proteome</keyword>
<reference evidence="1" key="2">
    <citation type="submission" date="2022-01" db="EMBL/GenBank/DDBJ databases">
        <authorList>
            <person name="Yamashiro T."/>
            <person name="Shiraishi A."/>
            <person name="Satake H."/>
            <person name="Nakayama K."/>
        </authorList>
    </citation>
    <scope>NUCLEOTIDE SEQUENCE</scope>
</reference>
<proteinExistence type="predicted"/>
<comment type="caution">
    <text evidence="1">The sequence shown here is derived from an EMBL/GenBank/DDBJ whole genome shotgun (WGS) entry which is preliminary data.</text>
</comment>
<name>A0ABQ5BQC1_9ASTR</name>
<protein>
    <submittedName>
        <fullName evidence="1">Uncharacterized protein</fullName>
    </submittedName>
</protein>
<reference evidence="1" key="1">
    <citation type="journal article" date="2022" name="Int. J. Mol. Sci.">
        <title>Draft Genome of Tanacetum Coccineum: Genomic Comparison of Closely Related Tanacetum-Family Plants.</title>
        <authorList>
            <person name="Yamashiro T."/>
            <person name="Shiraishi A."/>
            <person name="Nakayama K."/>
            <person name="Satake H."/>
        </authorList>
    </citation>
    <scope>NUCLEOTIDE SEQUENCE</scope>
</reference>
<dbReference type="Proteomes" id="UP001151760">
    <property type="component" value="Unassembled WGS sequence"/>
</dbReference>
<gene>
    <name evidence="1" type="ORF">Tco_0874693</name>
</gene>
<organism evidence="1 2">
    <name type="scientific">Tanacetum coccineum</name>
    <dbReference type="NCBI Taxonomy" id="301880"/>
    <lineage>
        <taxon>Eukaryota</taxon>
        <taxon>Viridiplantae</taxon>
        <taxon>Streptophyta</taxon>
        <taxon>Embryophyta</taxon>
        <taxon>Tracheophyta</taxon>
        <taxon>Spermatophyta</taxon>
        <taxon>Magnoliopsida</taxon>
        <taxon>eudicotyledons</taxon>
        <taxon>Gunneridae</taxon>
        <taxon>Pentapetalae</taxon>
        <taxon>asterids</taxon>
        <taxon>campanulids</taxon>
        <taxon>Asterales</taxon>
        <taxon>Asteraceae</taxon>
        <taxon>Asteroideae</taxon>
        <taxon>Anthemideae</taxon>
        <taxon>Anthemidinae</taxon>
        <taxon>Tanacetum</taxon>
    </lineage>
</organism>
<sequence length="422" mass="46321">MGDHFFWVDYPSVPISVPCILGACWRRRSGSPTNCSSITSSQVLSSNKAPFRRYPECFLALVGLSPYYPFGENTYPAFEGPDRTDMGLLDYIRTADPRKVQAVESAHQASGSGSGAGAEVSAEGNVVEENVIPEGAFLNPTDPECDVTVAEEDVAQRQPEKLLDRWECPLASLMHPPEGSLTLGTSSPADIPTHVTFLRCAYTAAEIVTSIRFNVGAARQICLGSEVRSRAENMIVQLKEKLQGPVVLRDQFLVFVAADKSLLSTEVSALKNVVSQKDTDISLLDSRASYLKSALDDSQAACEMDLHRVSTLHSAFSDFKEKMEAQQEEQAQELYNRVAELEAHVMDVSGLLEEEFYPAYLTTLAGRRPCRGLYGNARSCPYLATVPRATLRPHRNNADEMLLPGDFFVLCSSLTFMGVTRA</sequence>
<accession>A0ABQ5BQC1</accession>
<evidence type="ECO:0000313" key="2">
    <source>
        <dbReference type="Proteomes" id="UP001151760"/>
    </source>
</evidence>
<dbReference type="EMBL" id="BQNB010013439">
    <property type="protein sequence ID" value="GJT15987.1"/>
    <property type="molecule type" value="Genomic_DNA"/>
</dbReference>